<dbReference type="GO" id="GO:0042391">
    <property type="term" value="P:regulation of membrane potential"/>
    <property type="evidence" value="ECO:0007669"/>
    <property type="project" value="Ensembl"/>
</dbReference>
<dbReference type="Pfam" id="PF04831">
    <property type="entry name" value="POPDC1-3"/>
    <property type="match status" value="1"/>
</dbReference>
<dbReference type="Proteomes" id="UP000594220">
    <property type="component" value="Unplaced"/>
</dbReference>
<evidence type="ECO:0000259" key="7">
    <source>
        <dbReference type="Pfam" id="PF04831"/>
    </source>
</evidence>
<feature type="transmembrane region" description="Helical" evidence="6">
    <location>
        <begin position="77"/>
        <end position="97"/>
    </location>
</feature>
<evidence type="ECO:0000256" key="3">
    <source>
        <dbReference type="ARBA" id="ARBA00022692"/>
    </source>
</evidence>
<sequence>MGENTSFWESLIYAHPTCVNWKQEAEGSIYHLASILFVVGFMGGSGFFGLLYVYSLLGLGFLCSSVWAWLDVCAADIFSWNFILFVICFIQFIYVTYQVRSVSFEKEFQELYSALFQPLGISLRIYRKIVLCCNSEVVTLEKEHCYAMQGKTPIDKLSLLVSGRIRVTVDGEFLHYIFPLQFLDSPEWDSLRPTEEGIFQVTLTAETDCRYVAWRRKKLYLLFAKHRFISRLFSVLIGSDIADKLYALNDRVHIGKGFRYDIRLPNLYHVSVAETSRVQSTEQILSSSSRQKLNNVTNSYGQKKRLFLNYSQE</sequence>
<gene>
    <name evidence="8" type="primary">POPDC3</name>
</gene>
<evidence type="ECO:0000313" key="8">
    <source>
        <dbReference type="Ensembl" id="ENSCPRP00005001349.1"/>
    </source>
</evidence>
<comment type="subcellular location">
    <subcellularLocation>
        <location evidence="1">Membrane</location>
        <topology evidence="1">Multi-pass membrane protein</topology>
    </subcellularLocation>
</comment>
<reference evidence="8" key="1">
    <citation type="submission" date="2025-08" db="UniProtKB">
        <authorList>
            <consortium name="Ensembl"/>
        </authorList>
    </citation>
    <scope>IDENTIFICATION</scope>
</reference>
<name>A0A7M4DXL5_CROPO</name>
<dbReference type="GO" id="GO:0007507">
    <property type="term" value="P:heart development"/>
    <property type="evidence" value="ECO:0007669"/>
    <property type="project" value="TreeGrafter"/>
</dbReference>
<reference evidence="8" key="2">
    <citation type="submission" date="2025-09" db="UniProtKB">
        <authorList>
            <consortium name="Ensembl"/>
        </authorList>
    </citation>
    <scope>IDENTIFICATION</scope>
</reference>
<dbReference type="GO" id="GO:0051146">
    <property type="term" value="P:striated muscle cell differentiation"/>
    <property type="evidence" value="ECO:0007669"/>
    <property type="project" value="TreeGrafter"/>
</dbReference>
<protein>
    <submittedName>
        <fullName evidence="8">Popeye domain cAMP effector 3</fullName>
    </submittedName>
</protein>
<evidence type="ECO:0000256" key="4">
    <source>
        <dbReference type="ARBA" id="ARBA00022989"/>
    </source>
</evidence>
<dbReference type="GO" id="GO:0007519">
    <property type="term" value="P:skeletal muscle tissue development"/>
    <property type="evidence" value="ECO:0007669"/>
    <property type="project" value="TreeGrafter"/>
</dbReference>
<dbReference type="PANTHER" id="PTHR12101">
    <property type="entry name" value="POPEYE DOMAIN CONTAINING PROTEIN"/>
    <property type="match status" value="1"/>
</dbReference>
<keyword evidence="5 6" id="KW-0472">Membrane</keyword>
<dbReference type="InterPro" id="IPR018490">
    <property type="entry name" value="cNMP-bd_dom_sf"/>
</dbReference>
<dbReference type="GeneTree" id="ENSGT00390000002563"/>
<dbReference type="InterPro" id="IPR006916">
    <property type="entry name" value="POPDC1-3"/>
</dbReference>
<evidence type="ECO:0000313" key="9">
    <source>
        <dbReference type="Proteomes" id="UP000594220"/>
    </source>
</evidence>
<evidence type="ECO:0000256" key="2">
    <source>
        <dbReference type="ARBA" id="ARBA00007146"/>
    </source>
</evidence>
<proteinExistence type="inferred from homology"/>
<organism evidence="8 9">
    <name type="scientific">Crocodylus porosus</name>
    <name type="common">Saltwater crocodile</name>
    <name type="synonym">Estuarine crocodile</name>
    <dbReference type="NCBI Taxonomy" id="8502"/>
    <lineage>
        <taxon>Eukaryota</taxon>
        <taxon>Metazoa</taxon>
        <taxon>Chordata</taxon>
        <taxon>Craniata</taxon>
        <taxon>Vertebrata</taxon>
        <taxon>Euteleostomi</taxon>
        <taxon>Archelosauria</taxon>
        <taxon>Archosauria</taxon>
        <taxon>Crocodylia</taxon>
        <taxon>Longirostres</taxon>
        <taxon>Crocodylidae</taxon>
        <taxon>Crocodylus</taxon>
    </lineage>
</organism>
<evidence type="ECO:0000256" key="6">
    <source>
        <dbReference type="SAM" id="Phobius"/>
    </source>
</evidence>
<feature type="domain" description="POPDC1-3" evidence="7">
    <location>
        <begin position="26"/>
        <end position="250"/>
    </location>
</feature>
<dbReference type="Ensembl" id="ENSCPRT00005001576.1">
    <property type="protein sequence ID" value="ENSCPRP00005001349.1"/>
    <property type="gene ID" value="ENSCPRG00005001029.1"/>
</dbReference>
<comment type="similarity">
    <text evidence="2">Belongs to the popeye family.</text>
</comment>
<dbReference type="GO" id="GO:0042383">
    <property type="term" value="C:sarcolemma"/>
    <property type="evidence" value="ECO:0007669"/>
    <property type="project" value="TreeGrafter"/>
</dbReference>
<dbReference type="AlphaFoldDB" id="A0A7M4DXL5"/>
<accession>A0A7M4DXL5</accession>
<keyword evidence="9" id="KW-1185">Reference proteome</keyword>
<dbReference type="PANTHER" id="PTHR12101:SF18">
    <property type="entry name" value="POPEYE DOMAIN-CONTAINING PROTEIN 3"/>
    <property type="match status" value="1"/>
</dbReference>
<dbReference type="GO" id="GO:0030552">
    <property type="term" value="F:cAMP binding"/>
    <property type="evidence" value="ECO:0007669"/>
    <property type="project" value="Ensembl"/>
</dbReference>
<dbReference type="SUPFAM" id="SSF51206">
    <property type="entry name" value="cAMP-binding domain-like"/>
    <property type="match status" value="1"/>
</dbReference>
<keyword evidence="4 6" id="KW-1133">Transmembrane helix</keyword>
<dbReference type="OMA" id="TSWKQEA"/>
<dbReference type="InterPro" id="IPR055272">
    <property type="entry name" value="POPDC1-3_dom"/>
</dbReference>
<evidence type="ECO:0000256" key="1">
    <source>
        <dbReference type="ARBA" id="ARBA00004141"/>
    </source>
</evidence>
<evidence type="ECO:0000256" key="5">
    <source>
        <dbReference type="ARBA" id="ARBA00023136"/>
    </source>
</evidence>
<keyword evidence="3 6" id="KW-0812">Transmembrane</keyword>